<gene>
    <name evidence="1" type="ORF">H0235_017098</name>
</gene>
<comment type="caution">
    <text evidence="1">The sequence shown here is derived from an EMBL/GenBank/DDBJ whole genome shotgun (WGS) entry which is preliminary data.</text>
</comment>
<dbReference type="EMBL" id="JACSDY010000022">
    <property type="protein sequence ID" value="KAF7392099.1"/>
    <property type="molecule type" value="Genomic_DNA"/>
</dbReference>
<accession>A0A834JSD9</accession>
<evidence type="ECO:0000313" key="1">
    <source>
        <dbReference type="EMBL" id="KAF7392099.1"/>
    </source>
</evidence>
<dbReference type="AlphaFoldDB" id="A0A834JSD9"/>
<evidence type="ECO:0000313" key="2">
    <source>
        <dbReference type="Proteomes" id="UP000600918"/>
    </source>
</evidence>
<name>A0A834JSD9_VESPE</name>
<dbReference type="Proteomes" id="UP000600918">
    <property type="component" value="Unassembled WGS sequence"/>
</dbReference>
<organism evidence="1 2">
    <name type="scientific">Vespula pensylvanica</name>
    <name type="common">Western yellow jacket</name>
    <name type="synonym">Wasp</name>
    <dbReference type="NCBI Taxonomy" id="30213"/>
    <lineage>
        <taxon>Eukaryota</taxon>
        <taxon>Metazoa</taxon>
        <taxon>Ecdysozoa</taxon>
        <taxon>Arthropoda</taxon>
        <taxon>Hexapoda</taxon>
        <taxon>Insecta</taxon>
        <taxon>Pterygota</taxon>
        <taxon>Neoptera</taxon>
        <taxon>Endopterygota</taxon>
        <taxon>Hymenoptera</taxon>
        <taxon>Apocrita</taxon>
        <taxon>Aculeata</taxon>
        <taxon>Vespoidea</taxon>
        <taxon>Vespidae</taxon>
        <taxon>Vespinae</taxon>
        <taxon>Vespula</taxon>
    </lineage>
</organism>
<protein>
    <submittedName>
        <fullName evidence="1">Uncharacterized protein</fullName>
    </submittedName>
</protein>
<sequence>MSTPLDVFSSSANNLQPIESVYVFPVTRYYVTRRLGRRMEALASSCRLDEFAREASSELASLAITVS</sequence>
<reference evidence="1" key="1">
    <citation type="journal article" date="2020" name="G3 (Bethesda)">
        <title>High-Quality Assemblies for Three Invasive Social Wasps from the &lt;i&gt;Vespula&lt;/i&gt; Genus.</title>
        <authorList>
            <person name="Harrop T.W.R."/>
            <person name="Guhlin J."/>
            <person name="McLaughlin G.M."/>
            <person name="Permina E."/>
            <person name="Stockwell P."/>
            <person name="Gilligan J."/>
            <person name="Le Lec M.F."/>
            <person name="Gruber M.A.M."/>
            <person name="Quinn O."/>
            <person name="Lovegrove M."/>
            <person name="Duncan E.J."/>
            <person name="Remnant E.J."/>
            <person name="Van Eeckhoven J."/>
            <person name="Graham B."/>
            <person name="Knapp R.A."/>
            <person name="Langford K.W."/>
            <person name="Kronenberg Z."/>
            <person name="Press M.O."/>
            <person name="Eacker S.M."/>
            <person name="Wilson-Rankin E.E."/>
            <person name="Purcell J."/>
            <person name="Lester P.J."/>
            <person name="Dearden P.K."/>
        </authorList>
    </citation>
    <scope>NUCLEOTIDE SEQUENCE</scope>
    <source>
        <strain evidence="1">Volc-1</strain>
    </source>
</reference>
<keyword evidence="2" id="KW-1185">Reference proteome</keyword>
<proteinExistence type="predicted"/>